<protein>
    <submittedName>
        <fullName evidence="3">LysR family transcriptional regulator</fullName>
    </submittedName>
</protein>
<dbReference type="PROSITE" id="PS50931">
    <property type="entry name" value="HTH_LYSR"/>
    <property type="match status" value="1"/>
</dbReference>
<comment type="caution">
    <text evidence="3">The sequence shown here is derived from an EMBL/GenBank/DDBJ whole genome shotgun (WGS) entry which is preliminary data.</text>
</comment>
<dbReference type="SUPFAM" id="SSF46785">
    <property type="entry name" value="Winged helix' DNA-binding domain"/>
    <property type="match status" value="1"/>
</dbReference>
<evidence type="ECO:0000313" key="4">
    <source>
        <dbReference type="Proteomes" id="UP000270261"/>
    </source>
</evidence>
<dbReference type="InterPro" id="IPR058163">
    <property type="entry name" value="LysR-type_TF_proteobact-type"/>
</dbReference>
<dbReference type="Proteomes" id="UP000270261">
    <property type="component" value="Unassembled WGS sequence"/>
</dbReference>
<name>A0A3R8MPY2_9BURK</name>
<dbReference type="GO" id="GO:0006351">
    <property type="term" value="P:DNA-templated transcription"/>
    <property type="evidence" value="ECO:0007669"/>
    <property type="project" value="TreeGrafter"/>
</dbReference>
<comment type="similarity">
    <text evidence="1">Belongs to the LysR transcriptional regulatory family.</text>
</comment>
<feature type="domain" description="HTH lysR-type" evidence="2">
    <location>
        <begin position="1"/>
        <end position="59"/>
    </location>
</feature>
<reference evidence="3 4" key="1">
    <citation type="submission" date="2018-11" db="EMBL/GenBank/DDBJ databases">
        <title>Genome sequencing of Lautropia sp. KCOM 2505 (= ChDC F240).</title>
        <authorList>
            <person name="Kook J.-K."/>
            <person name="Park S.-N."/>
            <person name="Lim Y.K."/>
        </authorList>
    </citation>
    <scope>NUCLEOTIDE SEQUENCE [LARGE SCALE GENOMIC DNA]</scope>
    <source>
        <strain evidence="3 4">KCOM 2505</strain>
    </source>
</reference>
<dbReference type="InterPro" id="IPR000847">
    <property type="entry name" value="LysR_HTH_N"/>
</dbReference>
<dbReference type="Gene3D" id="3.40.190.290">
    <property type="match status" value="1"/>
</dbReference>
<organism evidence="3 4">
    <name type="scientific">Lautropia dentalis</name>
    <dbReference type="NCBI Taxonomy" id="2490857"/>
    <lineage>
        <taxon>Bacteria</taxon>
        <taxon>Pseudomonadati</taxon>
        <taxon>Pseudomonadota</taxon>
        <taxon>Betaproteobacteria</taxon>
        <taxon>Burkholderiales</taxon>
        <taxon>Burkholderiaceae</taxon>
        <taxon>Lautropia</taxon>
    </lineage>
</organism>
<dbReference type="GO" id="GO:0003700">
    <property type="term" value="F:DNA-binding transcription factor activity"/>
    <property type="evidence" value="ECO:0007669"/>
    <property type="project" value="InterPro"/>
</dbReference>
<dbReference type="Pfam" id="PF00126">
    <property type="entry name" value="HTH_1"/>
    <property type="match status" value="1"/>
</dbReference>
<evidence type="ECO:0000313" key="3">
    <source>
        <dbReference type="EMBL" id="RRN43821.1"/>
    </source>
</evidence>
<evidence type="ECO:0000256" key="1">
    <source>
        <dbReference type="ARBA" id="ARBA00009437"/>
    </source>
</evidence>
<dbReference type="RefSeq" id="WP_125096021.1">
    <property type="nucleotide sequence ID" value="NZ_RRUE01000002.1"/>
</dbReference>
<gene>
    <name evidence="3" type="ORF">EHV23_10465</name>
</gene>
<evidence type="ECO:0000259" key="2">
    <source>
        <dbReference type="PROSITE" id="PS50931"/>
    </source>
</evidence>
<dbReference type="AlphaFoldDB" id="A0A3R8MPY2"/>
<dbReference type="PANTHER" id="PTHR30537">
    <property type="entry name" value="HTH-TYPE TRANSCRIPTIONAL REGULATOR"/>
    <property type="match status" value="1"/>
</dbReference>
<keyword evidence="4" id="KW-1185">Reference proteome</keyword>
<sequence>MESLKPVYVFGVILRQGSMSAAAAQLRMTPSAVSQVVRKLERHYGVKLLARTTRSLTATQEGRCLQKYAEQLLDWHDAVERDMGVLKAEPEGEVRISLPTGYSETTPLKQVVFMLRQRCPKVRLVLLESNRMADLHEEADIAIRAVPIPEEGDSVVRTLAVWKTLICASPAYLKNHPIRHARDLMQAHWLNHSSRVLLHTFRHLGLPECPWGCMMY</sequence>
<proteinExistence type="inferred from homology"/>
<dbReference type="Gene3D" id="1.10.10.10">
    <property type="entry name" value="Winged helix-like DNA-binding domain superfamily/Winged helix DNA-binding domain"/>
    <property type="match status" value="1"/>
</dbReference>
<dbReference type="OrthoDB" id="8714815at2"/>
<dbReference type="SUPFAM" id="SSF53850">
    <property type="entry name" value="Periplasmic binding protein-like II"/>
    <property type="match status" value="1"/>
</dbReference>
<dbReference type="GO" id="GO:0043565">
    <property type="term" value="F:sequence-specific DNA binding"/>
    <property type="evidence" value="ECO:0007669"/>
    <property type="project" value="TreeGrafter"/>
</dbReference>
<dbReference type="PANTHER" id="PTHR30537:SF30">
    <property type="entry name" value="TRANSCRIPTIONAL REGULATOR-RELATED"/>
    <property type="match status" value="1"/>
</dbReference>
<dbReference type="EMBL" id="RRUE01000002">
    <property type="protein sequence ID" value="RRN43821.1"/>
    <property type="molecule type" value="Genomic_DNA"/>
</dbReference>
<accession>A0A3R8MPY2</accession>
<dbReference type="InterPro" id="IPR036388">
    <property type="entry name" value="WH-like_DNA-bd_sf"/>
</dbReference>
<dbReference type="InterPro" id="IPR036390">
    <property type="entry name" value="WH_DNA-bd_sf"/>
</dbReference>